<reference evidence="2" key="1">
    <citation type="journal article" date="2017" name="Int J Environ Stud">
        <title>Does the Miocene-Pliocene relict legume Oxytropis triphylla form nitrogen-fixing nodules with a combination of bacterial strains?</title>
        <authorList>
            <person name="Safronova V."/>
            <person name="Belimov A."/>
            <person name="Sazanova A."/>
            <person name="Kuznetsova I."/>
            <person name="Popova J."/>
            <person name="Andronov E."/>
            <person name="Verkhozina A."/>
            <person name="Tikhonovich I."/>
        </authorList>
    </citation>
    <scope>NUCLEOTIDE SEQUENCE [LARGE SCALE GENOMIC DNA]</scope>
    <source>
        <strain evidence="2">Tri-38</strain>
    </source>
</reference>
<dbReference type="EMBL" id="MZMT01000049">
    <property type="protein sequence ID" value="PIO43121.1"/>
    <property type="molecule type" value="Genomic_DNA"/>
</dbReference>
<comment type="caution">
    <text evidence="1">The sequence shown here is derived from an EMBL/GenBank/DDBJ whole genome shotgun (WGS) entry which is preliminary data.</text>
</comment>
<name>A0A2N9VUF3_9HYPH</name>
<sequence>MHGHHGPQFDNYQGYNYLAEELADHGYIVLSIDANAINGETLTASGGDASSHSRAQLVLGTLDRLRQINENGQLEKDGKTPGLLNPLKGKMDFSRIGIMGHSRGGQAVSNTILFNKTRRGVTKKQLKDALKANPDAFRFAYPFAYTLLADAVIPRAGTRPASIDEAKFKIAAETYNLFYAAGSKYANGKDAETYAFKGAFMLAPTDFAGNSGLDQVPLANLLPSCDGDVDNLQGARAYDHNRFGPAGDTAPRYQILVRGANHNYYNTIWTNDDYFGKFDVAEYFVPVSNEYCEPRRKDTVRLNEEDQRRGGKFIINSFMRYHVGGEQNFGYYWNGTEQLPPEACPVGDEVCDERAVLTVQTNGGNAKLIHRFNQTDSLTRNALGNAATFSGFDKNGIASCTMPLGETTIGTCSPQLLAGFAYAGSSNSGGFLSIADHAELSWSKTDPSKQGASIVEDITGLSAAGYDSLTFRIAVVRPMGQEVEVTLSDGKETATVKASDFSDALYNAPRKKKGGDVPKDKDLPLIDDTADKPYADGQVRMLNMVAIPLQAFVKVDMTNLKKLELTFPKESGKVAIADIELQNLGRDNPTVTVASKQ</sequence>
<dbReference type="SUPFAM" id="SSF53474">
    <property type="entry name" value="alpha/beta-Hydrolases"/>
    <property type="match status" value="1"/>
</dbReference>
<dbReference type="AlphaFoldDB" id="A0A2N9VUF3"/>
<accession>A0A2N9VUF3</accession>
<evidence type="ECO:0000313" key="2">
    <source>
        <dbReference type="Proteomes" id="UP000232163"/>
    </source>
</evidence>
<organism evidence="1 2">
    <name type="scientific">Phyllobacterium zundukense</name>
    <dbReference type="NCBI Taxonomy" id="1867719"/>
    <lineage>
        <taxon>Bacteria</taxon>
        <taxon>Pseudomonadati</taxon>
        <taxon>Pseudomonadota</taxon>
        <taxon>Alphaproteobacteria</taxon>
        <taxon>Hyphomicrobiales</taxon>
        <taxon>Phyllobacteriaceae</taxon>
        <taxon>Phyllobacterium</taxon>
    </lineage>
</organism>
<gene>
    <name evidence="1" type="ORF">B5P45_21190</name>
</gene>
<dbReference type="KEGG" id="pht:BLM14_16910"/>
<keyword evidence="2" id="KW-1185">Reference proteome</keyword>
<dbReference type="Proteomes" id="UP000232163">
    <property type="component" value="Unassembled WGS sequence"/>
</dbReference>
<evidence type="ECO:0000313" key="1">
    <source>
        <dbReference type="EMBL" id="PIO43121.1"/>
    </source>
</evidence>
<dbReference type="InterPro" id="IPR029058">
    <property type="entry name" value="AB_hydrolase_fold"/>
</dbReference>
<dbReference type="Gene3D" id="3.40.50.1820">
    <property type="entry name" value="alpha/beta hydrolase"/>
    <property type="match status" value="1"/>
</dbReference>
<evidence type="ECO:0008006" key="3">
    <source>
        <dbReference type="Google" id="ProtNLM"/>
    </source>
</evidence>
<proteinExistence type="predicted"/>
<protein>
    <recommendedName>
        <fullName evidence="3">Alpha/beta hydrolase</fullName>
    </recommendedName>
</protein>
<dbReference type="OrthoDB" id="9814760at2"/>